<evidence type="ECO:0000256" key="1">
    <source>
        <dbReference type="ARBA" id="ARBA00004651"/>
    </source>
</evidence>
<comment type="caution">
    <text evidence="9">The sequence shown here is derived from an EMBL/GenBank/DDBJ whole genome shotgun (WGS) entry which is preliminary data.</text>
</comment>
<proteinExistence type="inferred from homology"/>
<feature type="transmembrane region" description="Helical" evidence="8">
    <location>
        <begin position="282"/>
        <end position="309"/>
    </location>
</feature>
<dbReference type="InterPro" id="IPR038770">
    <property type="entry name" value="Na+/solute_symporter_sf"/>
</dbReference>
<keyword evidence="3" id="KW-0813">Transport</keyword>
<comment type="subcellular location">
    <subcellularLocation>
        <location evidence="1">Cell membrane</location>
        <topology evidence="1">Multi-pass membrane protein</topology>
    </subcellularLocation>
</comment>
<gene>
    <name evidence="9" type="ORF">M0654_21505</name>
</gene>
<sequence length="311" mass="32394">MLIVFQSILPIFLLVLLGMGLKRTPVINRSVWDGLEQLSYWVLFPALLFMTMAKADFANLGNLSVSIAAIGAVLIMSGGLLLAWPLFRNAGTSGPAFTSVFQTATRWNAFIALAIAANTHGAEGLLTVGLVMAAIIIPLNLINVTVLLWFSGRERNYLAILYRVVTNPLIIATLAGILVNVSGIPIFAPLMKTVELLSQASLSLGLITVGAGLRVADALKPRAAALVGVGLKLIVFPIVAVAVGSLYGISGDGLVLLALSASVPTAMNGYLLAKQLNGDADLYAATATLQVVASFLTIPVVMAVTAQVAGG</sequence>
<feature type="transmembrane region" description="Helical" evidence="8">
    <location>
        <begin position="67"/>
        <end position="87"/>
    </location>
</feature>
<evidence type="ECO:0000256" key="2">
    <source>
        <dbReference type="ARBA" id="ARBA00010145"/>
    </source>
</evidence>
<dbReference type="PANTHER" id="PTHR36838:SF4">
    <property type="entry name" value="AUXIN EFFLUX CARRIER FAMILY PROTEIN"/>
    <property type="match status" value="1"/>
</dbReference>
<feature type="transmembrane region" description="Helical" evidence="8">
    <location>
        <begin position="223"/>
        <end position="247"/>
    </location>
</feature>
<dbReference type="PANTHER" id="PTHR36838">
    <property type="entry name" value="AUXIN EFFLUX CARRIER FAMILY PROTEIN"/>
    <property type="match status" value="1"/>
</dbReference>
<keyword evidence="5 8" id="KW-0812">Transmembrane</keyword>
<organism evidence="9 10">
    <name type="scientific">Neorhizobium turbinariae</name>
    <dbReference type="NCBI Taxonomy" id="2937795"/>
    <lineage>
        <taxon>Bacteria</taxon>
        <taxon>Pseudomonadati</taxon>
        <taxon>Pseudomonadota</taxon>
        <taxon>Alphaproteobacteria</taxon>
        <taxon>Hyphomicrobiales</taxon>
        <taxon>Rhizobiaceae</taxon>
        <taxon>Rhizobium/Agrobacterium group</taxon>
        <taxon>Neorhizobium</taxon>
    </lineage>
</organism>
<evidence type="ECO:0000313" key="9">
    <source>
        <dbReference type="EMBL" id="MCK8782551.1"/>
    </source>
</evidence>
<feature type="transmembrane region" description="Helical" evidence="8">
    <location>
        <begin position="125"/>
        <end position="149"/>
    </location>
</feature>
<feature type="transmembrane region" description="Helical" evidence="8">
    <location>
        <begin position="196"/>
        <end position="216"/>
    </location>
</feature>
<evidence type="ECO:0000256" key="6">
    <source>
        <dbReference type="ARBA" id="ARBA00022989"/>
    </source>
</evidence>
<evidence type="ECO:0000256" key="4">
    <source>
        <dbReference type="ARBA" id="ARBA00022475"/>
    </source>
</evidence>
<evidence type="ECO:0000256" key="3">
    <source>
        <dbReference type="ARBA" id="ARBA00022448"/>
    </source>
</evidence>
<keyword evidence="7 8" id="KW-0472">Membrane</keyword>
<name>A0ABT0IXT5_9HYPH</name>
<dbReference type="RefSeq" id="WP_248684849.1">
    <property type="nucleotide sequence ID" value="NZ_JALPRY010000032.1"/>
</dbReference>
<keyword evidence="4" id="KW-1003">Cell membrane</keyword>
<keyword evidence="10" id="KW-1185">Reference proteome</keyword>
<dbReference type="Proteomes" id="UP001202827">
    <property type="component" value="Unassembled WGS sequence"/>
</dbReference>
<dbReference type="Gene3D" id="1.20.1530.20">
    <property type="match status" value="1"/>
</dbReference>
<evidence type="ECO:0000256" key="8">
    <source>
        <dbReference type="SAM" id="Phobius"/>
    </source>
</evidence>
<evidence type="ECO:0000256" key="5">
    <source>
        <dbReference type="ARBA" id="ARBA00022692"/>
    </source>
</evidence>
<accession>A0ABT0IXT5</accession>
<evidence type="ECO:0000313" key="10">
    <source>
        <dbReference type="Proteomes" id="UP001202827"/>
    </source>
</evidence>
<feature type="transmembrane region" description="Helical" evidence="8">
    <location>
        <begin position="38"/>
        <end position="55"/>
    </location>
</feature>
<keyword evidence="6 8" id="KW-1133">Transmembrane helix</keyword>
<feature type="transmembrane region" description="Helical" evidence="8">
    <location>
        <begin position="169"/>
        <end position="190"/>
    </location>
</feature>
<comment type="similarity">
    <text evidence="2">Belongs to the auxin efflux carrier (TC 2.A.69) family.</text>
</comment>
<dbReference type="Pfam" id="PF03547">
    <property type="entry name" value="Mem_trans"/>
    <property type="match status" value="1"/>
</dbReference>
<evidence type="ECO:0000256" key="7">
    <source>
        <dbReference type="ARBA" id="ARBA00023136"/>
    </source>
</evidence>
<feature type="transmembrane region" description="Helical" evidence="8">
    <location>
        <begin position="253"/>
        <end position="273"/>
    </location>
</feature>
<dbReference type="InterPro" id="IPR004776">
    <property type="entry name" value="Mem_transp_PIN-like"/>
</dbReference>
<dbReference type="EMBL" id="JALPRY010000032">
    <property type="protein sequence ID" value="MCK8782551.1"/>
    <property type="molecule type" value="Genomic_DNA"/>
</dbReference>
<reference evidence="9 10" key="1">
    <citation type="submission" date="2022-04" db="EMBL/GenBank/DDBJ databases">
        <title>Rhizobium coralii sp. nov., isolated from coral Turbinaria peltata.</title>
        <authorList>
            <person name="Sun H."/>
        </authorList>
    </citation>
    <scope>NUCLEOTIDE SEQUENCE [LARGE SCALE GENOMIC DNA]</scope>
    <source>
        <strain evidence="9 10">NTR19</strain>
    </source>
</reference>
<protein>
    <submittedName>
        <fullName evidence="9">AEC family transporter</fullName>
    </submittedName>
</protein>